<organism evidence="2 3">
    <name type="scientific">Byssothecium circinans</name>
    <dbReference type="NCBI Taxonomy" id="147558"/>
    <lineage>
        <taxon>Eukaryota</taxon>
        <taxon>Fungi</taxon>
        <taxon>Dikarya</taxon>
        <taxon>Ascomycota</taxon>
        <taxon>Pezizomycotina</taxon>
        <taxon>Dothideomycetes</taxon>
        <taxon>Pleosporomycetidae</taxon>
        <taxon>Pleosporales</taxon>
        <taxon>Massarineae</taxon>
        <taxon>Massarinaceae</taxon>
        <taxon>Byssothecium</taxon>
    </lineage>
</organism>
<name>A0A6A5TQZ4_9PLEO</name>
<protein>
    <submittedName>
        <fullName evidence="2">Uncharacterized protein</fullName>
    </submittedName>
</protein>
<feature type="region of interest" description="Disordered" evidence="1">
    <location>
        <begin position="48"/>
        <end position="100"/>
    </location>
</feature>
<dbReference type="EMBL" id="ML977005">
    <property type="protein sequence ID" value="KAF1953206.1"/>
    <property type="molecule type" value="Genomic_DNA"/>
</dbReference>
<dbReference type="OrthoDB" id="3793347at2759"/>
<proteinExistence type="predicted"/>
<evidence type="ECO:0000256" key="1">
    <source>
        <dbReference type="SAM" id="MobiDB-lite"/>
    </source>
</evidence>
<gene>
    <name evidence="2" type="ORF">CC80DRAFT_551600</name>
</gene>
<dbReference type="AlphaFoldDB" id="A0A6A5TQZ4"/>
<dbReference type="Proteomes" id="UP000800035">
    <property type="component" value="Unassembled WGS sequence"/>
</dbReference>
<feature type="compositionally biased region" description="Basic and acidic residues" evidence="1">
    <location>
        <begin position="175"/>
        <end position="189"/>
    </location>
</feature>
<feature type="compositionally biased region" description="Low complexity" evidence="1">
    <location>
        <begin position="52"/>
        <end position="89"/>
    </location>
</feature>
<accession>A0A6A5TQZ4</accession>
<evidence type="ECO:0000313" key="3">
    <source>
        <dbReference type="Proteomes" id="UP000800035"/>
    </source>
</evidence>
<evidence type="ECO:0000313" key="2">
    <source>
        <dbReference type="EMBL" id="KAF1953206.1"/>
    </source>
</evidence>
<reference evidence="2" key="1">
    <citation type="journal article" date="2020" name="Stud. Mycol.">
        <title>101 Dothideomycetes genomes: a test case for predicting lifestyles and emergence of pathogens.</title>
        <authorList>
            <person name="Haridas S."/>
            <person name="Albert R."/>
            <person name="Binder M."/>
            <person name="Bloem J."/>
            <person name="Labutti K."/>
            <person name="Salamov A."/>
            <person name="Andreopoulos B."/>
            <person name="Baker S."/>
            <person name="Barry K."/>
            <person name="Bills G."/>
            <person name="Bluhm B."/>
            <person name="Cannon C."/>
            <person name="Castanera R."/>
            <person name="Culley D."/>
            <person name="Daum C."/>
            <person name="Ezra D."/>
            <person name="Gonzalez J."/>
            <person name="Henrissat B."/>
            <person name="Kuo A."/>
            <person name="Liang C."/>
            <person name="Lipzen A."/>
            <person name="Lutzoni F."/>
            <person name="Magnuson J."/>
            <person name="Mondo S."/>
            <person name="Nolan M."/>
            <person name="Ohm R."/>
            <person name="Pangilinan J."/>
            <person name="Park H.-J."/>
            <person name="Ramirez L."/>
            <person name="Alfaro M."/>
            <person name="Sun H."/>
            <person name="Tritt A."/>
            <person name="Yoshinaga Y."/>
            <person name="Zwiers L.-H."/>
            <person name="Turgeon B."/>
            <person name="Goodwin S."/>
            <person name="Spatafora J."/>
            <person name="Crous P."/>
            <person name="Grigoriev I."/>
        </authorList>
    </citation>
    <scope>NUCLEOTIDE SEQUENCE</scope>
    <source>
        <strain evidence="2">CBS 675.92</strain>
    </source>
</reference>
<keyword evidence="3" id="KW-1185">Reference proteome</keyword>
<sequence>MPFIRRIRKNPADDEANQKINELNQRLDEFINKHKYLDWKIYPDVALSGQSEPATPTPAKEPATSISAKEPATPTPAKKAKASPKPATEWKPGLTEKGERIIAMAPTETTDVLGNPTITRCLFLVKKKGEKNPIAFEDAADVGEKAARGYLEQLPKTKRIDIRNRCPQKSLNKGEQLKKLGDAMEGKKPGERKKL</sequence>
<feature type="region of interest" description="Disordered" evidence="1">
    <location>
        <begin position="165"/>
        <end position="195"/>
    </location>
</feature>